<dbReference type="EMBL" id="BARV01017724">
    <property type="protein sequence ID" value="GAI26572.1"/>
    <property type="molecule type" value="Genomic_DNA"/>
</dbReference>
<comment type="caution">
    <text evidence="1">The sequence shown here is derived from an EMBL/GenBank/DDBJ whole genome shotgun (WGS) entry which is preliminary data.</text>
</comment>
<name>X1M4P6_9ZZZZ</name>
<proteinExistence type="predicted"/>
<protein>
    <submittedName>
        <fullName evidence="1">Uncharacterized protein</fullName>
    </submittedName>
</protein>
<evidence type="ECO:0000313" key="1">
    <source>
        <dbReference type="EMBL" id="GAI26572.1"/>
    </source>
</evidence>
<dbReference type="AlphaFoldDB" id="X1M4P6"/>
<gene>
    <name evidence="1" type="ORF">S06H3_30134</name>
</gene>
<reference evidence="1" key="1">
    <citation type="journal article" date="2014" name="Front. Microbiol.">
        <title>High frequency of phylogenetically diverse reductive dehalogenase-homologous genes in deep subseafloor sedimentary metagenomes.</title>
        <authorList>
            <person name="Kawai M."/>
            <person name="Futagami T."/>
            <person name="Toyoda A."/>
            <person name="Takaki Y."/>
            <person name="Nishi S."/>
            <person name="Hori S."/>
            <person name="Arai W."/>
            <person name="Tsubouchi T."/>
            <person name="Morono Y."/>
            <person name="Uchiyama I."/>
            <person name="Ito T."/>
            <person name="Fujiyama A."/>
            <person name="Inagaki F."/>
            <person name="Takami H."/>
        </authorList>
    </citation>
    <scope>NUCLEOTIDE SEQUENCE</scope>
    <source>
        <strain evidence="1">Expedition CK06-06</strain>
    </source>
</reference>
<sequence length="103" mass="11652">MNEEVVKKVLESARRIFAKNKALMNEHCRIIRVSLNDLEILNTDKPNFPSLSIPAIIPILARAIVTMEMVFEMNHELSKAKECSSLTKRLTESLNNKGGSDVR</sequence>
<organism evidence="1">
    <name type="scientific">marine sediment metagenome</name>
    <dbReference type="NCBI Taxonomy" id="412755"/>
    <lineage>
        <taxon>unclassified sequences</taxon>
        <taxon>metagenomes</taxon>
        <taxon>ecological metagenomes</taxon>
    </lineage>
</organism>
<accession>X1M4P6</accession>